<proteinExistence type="predicted"/>
<protein>
    <recommendedName>
        <fullName evidence="4">Cyanovirin-N domain-containing protein</fullName>
    </recommendedName>
</protein>
<sequence length="222" mass="23561">MISNTILRTILVMGALVGVLAKTVVGEPAGIGGNVAGSTIIAVPSPTSVPFNQSCALNTFLFNNTSLGVYCHGNNWTTWDFDWTWIDLNLCIGNSAGTLVPSASGSYASNCAGCNITWSHVLETPYNTTFLAIPSITATSLFTPRWDDLYLSCNGCNNGAGTTMVPSELDLNQILVNKHGSLGCFNFNGSTQRTRPPGAHATPTWTIWSTRNSTSGPYQTAT</sequence>
<dbReference type="Proteomes" id="UP000078576">
    <property type="component" value="Unassembled WGS sequence"/>
</dbReference>
<keyword evidence="1" id="KW-0732">Signal</keyword>
<evidence type="ECO:0008006" key="4">
    <source>
        <dbReference type="Google" id="ProtNLM"/>
    </source>
</evidence>
<evidence type="ECO:0000313" key="3">
    <source>
        <dbReference type="Proteomes" id="UP000078576"/>
    </source>
</evidence>
<keyword evidence="3" id="KW-1185">Reference proteome</keyword>
<evidence type="ECO:0000256" key="1">
    <source>
        <dbReference type="SAM" id="SignalP"/>
    </source>
</evidence>
<accession>A0A194V852</accession>
<dbReference type="EMBL" id="KN714741">
    <property type="protein sequence ID" value="KUI60001.1"/>
    <property type="molecule type" value="Genomic_DNA"/>
</dbReference>
<feature type="signal peptide" evidence="1">
    <location>
        <begin position="1"/>
        <end position="21"/>
    </location>
</feature>
<name>A0A194V852_CYTMA</name>
<dbReference type="SUPFAM" id="SSF51322">
    <property type="entry name" value="Cyanovirin-N"/>
    <property type="match status" value="1"/>
</dbReference>
<dbReference type="AlphaFoldDB" id="A0A194V852"/>
<gene>
    <name evidence="2" type="ORF">VP1G_07231</name>
</gene>
<organism evidence="2 3">
    <name type="scientific">Cytospora mali</name>
    <name type="common">Apple Valsa canker fungus</name>
    <name type="synonym">Valsa mali</name>
    <dbReference type="NCBI Taxonomy" id="578113"/>
    <lineage>
        <taxon>Eukaryota</taxon>
        <taxon>Fungi</taxon>
        <taxon>Dikarya</taxon>
        <taxon>Ascomycota</taxon>
        <taxon>Pezizomycotina</taxon>
        <taxon>Sordariomycetes</taxon>
        <taxon>Sordariomycetidae</taxon>
        <taxon>Diaporthales</taxon>
        <taxon>Cytosporaceae</taxon>
        <taxon>Cytospora</taxon>
    </lineage>
</organism>
<evidence type="ECO:0000313" key="2">
    <source>
        <dbReference type="EMBL" id="KUI60001.1"/>
    </source>
</evidence>
<feature type="chain" id="PRO_5008266301" description="Cyanovirin-N domain-containing protein" evidence="1">
    <location>
        <begin position="22"/>
        <end position="222"/>
    </location>
</feature>
<dbReference type="Gene3D" id="2.30.60.10">
    <property type="entry name" value="Cyanovirin-N"/>
    <property type="match status" value="1"/>
</dbReference>
<dbReference type="OrthoDB" id="4672515at2759"/>
<dbReference type="InterPro" id="IPR036673">
    <property type="entry name" value="Cyanovirin-N_sf"/>
</dbReference>
<reference evidence="3" key="1">
    <citation type="submission" date="2014-12" db="EMBL/GenBank/DDBJ databases">
        <title>Genome Sequence of Valsa Canker Pathogens Uncovers a Specific Adaption of Colonization on Woody Bark.</title>
        <authorList>
            <person name="Yin Z."/>
            <person name="Liu H."/>
            <person name="Gao X."/>
            <person name="Li Z."/>
            <person name="Song N."/>
            <person name="Ke X."/>
            <person name="Dai Q."/>
            <person name="Wu Y."/>
            <person name="Sun Y."/>
            <person name="Xu J.-R."/>
            <person name="Kang Z.K."/>
            <person name="Wang L."/>
            <person name="Huang L."/>
        </authorList>
    </citation>
    <scope>NUCLEOTIDE SEQUENCE [LARGE SCALE GENOMIC DNA]</scope>
    <source>
        <strain evidence="3">SXYL134</strain>
    </source>
</reference>